<feature type="region of interest" description="Disordered" evidence="1">
    <location>
        <begin position="94"/>
        <end position="161"/>
    </location>
</feature>
<protein>
    <submittedName>
        <fullName evidence="2">Uncharacterized protein</fullName>
    </submittedName>
</protein>
<name>A0A4C1TSN1_EUMVA</name>
<organism evidence="2 3">
    <name type="scientific">Eumeta variegata</name>
    <name type="common">Bagworm moth</name>
    <name type="synonym">Eumeta japonica</name>
    <dbReference type="NCBI Taxonomy" id="151549"/>
    <lineage>
        <taxon>Eukaryota</taxon>
        <taxon>Metazoa</taxon>
        <taxon>Ecdysozoa</taxon>
        <taxon>Arthropoda</taxon>
        <taxon>Hexapoda</taxon>
        <taxon>Insecta</taxon>
        <taxon>Pterygota</taxon>
        <taxon>Neoptera</taxon>
        <taxon>Endopterygota</taxon>
        <taxon>Lepidoptera</taxon>
        <taxon>Glossata</taxon>
        <taxon>Ditrysia</taxon>
        <taxon>Tineoidea</taxon>
        <taxon>Psychidae</taxon>
        <taxon>Oiketicinae</taxon>
        <taxon>Eumeta</taxon>
    </lineage>
</organism>
<evidence type="ECO:0000313" key="3">
    <source>
        <dbReference type="Proteomes" id="UP000299102"/>
    </source>
</evidence>
<proteinExistence type="predicted"/>
<dbReference type="Proteomes" id="UP000299102">
    <property type="component" value="Unassembled WGS sequence"/>
</dbReference>
<feature type="compositionally biased region" description="Basic residues" evidence="1">
    <location>
        <begin position="95"/>
        <end position="111"/>
    </location>
</feature>
<comment type="caution">
    <text evidence="2">The sequence shown here is derived from an EMBL/GenBank/DDBJ whole genome shotgun (WGS) entry which is preliminary data.</text>
</comment>
<accession>A0A4C1TSN1</accession>
<sequence length="161" mass="17787">MIWESLVRSRVQVCHRLARFERSEPSGPTCFVVGVTSALPASWVGKERGRCRGVGHRNSHSMDEMKQRKLLLRACILLSSSRPRKPEISMLRLSGKTRRSCRGGRGGKGRRGREGRAKVSAEVGVGGSPWRPAASRIDPRPRSARPSIRAPTVHASNKPTE</sequence>
<keyword evidence="3" id="KW-1185">Reference proteome</keyword>
<dbReference type="AlphaFoldDB" id="A0A4C1TSN1"/>
<dbReference type="EMBL" id="BGZK01000084">
    <property type="protein sequence ID" value="GBP17005.1"/>
    <property type="molecule type" value="Genomic_DNA"/>
</dbReference>
<gene>
    <name evidence="2" type="ORF">EVAR_8079_1</name>
</gene>
<evidence type="ECO:0000256" key="1">
    <source>
        <dbReference type="SAM" id="MobiDB-lite"/>
    </source>
</evidence>
<evidence type="ECO:0000313" key="2">
    <source>
        <dbReference type="EMBL" id="GBP17005.1"/>
    </source>
</evidence>
<reference evidence="2 3" key="1">
    <citation type="journal article" date="2019" name="Commun. Biol.">
        <title>The bagworm genome reveals a unique fibroin gene that provides high tensile strength.</title>
        <authorList>
            <person name="Kono N."/>
            <person name="Nakamura H."/>
            <person name="Ohtoshi R."/>
            <person name="Tomita M."/>
            <person name="Numata K."/>
            <person name="Arakawa K."/>
        </authorList>
    </citation>
    <scope>NUCLEOTIDE SEQUENCE [LARGE SCALE GENOMIC DNA]</scope>
</reference>